<feature type="transmembrane region" description="Helical" evidence="14">
    <location>
        <begin position="136"/>
        <end position="159"/>
    </location>
</feature>
<dbReference type="PANTHER" id="PTHR45528">
    <property type="entry name" value="SENSOR HISTIDINE KINASE CPXA"/>
    <property type="match status" value="1"/>
</dbReference>
<feature type="transmembrane region" description="Helical" evidence="14">
    <location>
        <begin position="12"/>
        <end position="33"/>
    </location>
</feature>
<keyword evidence="4" id="KW-1003">Cell membrane</keyword>
<evidence type="ECO:0000256" key="4">
    <source>
        <dbReference type="ARBA" id="ARBA00022475"/>
    </source>
</evidence>
<protein>
    <recommendedName>
        <fullName evidence="3">histidine kinase</fullName>
        <ecNumber evidence="3">2.7.13.3</ecNumber>
    </recommendedName>
</protein>
<dbReference type="GeneID" id="303189893"/>
<accession>A0A368LJ64</accession>
<dbReference type="InterPro" id="IPR036890">
    <property type="entry name" value="HATPase_C_sf"/>
</dbReference>
<dbReference type="Gene3D" id="1.10.287.130">
    <property type="match status" value="1"/>
</dbReference>
<evidence type="ECO:0000256" key="10">
    <source>
        <dbReference type="ARBA" id="ARBA00022840"/>
    </source>
</evidence>
<gene>
    <name evidence="16" type="ORF">CIK83_13280</name>
</gene>
<sequence>MTKIPSLSVRIRLTFIVLTSLMFALFWGLIYFAQDRLEVISLEHRLTTETHEYMKSYRQYGFKAALPDPQELDTYWSEEETPDWLKSYTSAGFFEEQLGEEDKHFLVTPHPSGIGWLYVVYQDNADDYLDHYEDNLHLVTFLVGAIFLIAVMAYGLYFVRLLSTPLIQIEKKIGAMSPEHPNFDVDTFYKETRSIEQALLDSKAKISEYFQREQEFSRFSSHELRTPIMVIKGSTDLLKKIPEQSKAAQRAIVRLEDAANQMQTLTEAFLLLGKESIEPHHIGQSQLSERVQWVLESMAQHFDKQDASYTLKIEGEFLVIAPQSFIDIVVSNLVKNAFSYSIGDITLQLDNEKLTIKNQHDGHNIHNSGYGCGLVIVQRICERMGWTLTTDSDGAFFSATVNFLSNHVLKNK</sequence>
<evidence type="ECO:0000256" key="12">
    <source>
        <dbReference type="ARBA" id="ARBA00023012"/>
    </source>
</evidence>
<dbReference type="SMART" id="SM00387">
    <property type="entry name" value="HATPase_c"/>
    <property type="match status" value="1"/>
</dbReference>
<dbReference type="GO" id="GO:0005524">
    <property type="term" value="F:ATP binding"/>
    <property type="evidence" value="ECO:0007669"/>
    <property type="project" value="UniProtKB-KW"/>
</dbReference>
<dbReference type="GO" id="GO:0000155">
    <property type="term" value="F:phosphorelay sensor kinase activity"/>
    <property type="evidence" value="ECO:0007669"/>
    <property type="project" value="InterPro"/>
</dbReference>
<name>A0A368LJ64_9VIBR</name>
<proteinExistence type="predicted"/>
<keyword evidence="12" id="KW-0902">Two-component regulatory system</keyword>
<dbReference type="InterPro" id="IPR003661">
    <property type="entry name" value="HisK_dim/P_dom"/>
</dbReference>
<dbReference type="EC" id="2.7.13.3" evidence="3"/>
<keyword evidence="13 14" id="KW-0472">Membrane</keyword>
<comment type="catalytic activity">
    <reaction evidence="1">
        <text>ATP + protein L-histidine = ADP + protein N-phospho-L-histidine.</text>
        <dbReference type="EC" id="2.7.13.3"/>
    </reaction>
</comment>
<keyword evidence="9 16" id="KW-0418">Kinase</keyword>
<dbReference type="Pfam" id="PF00512">
    <property type="entry name" value="HisKA"/>
    <property type="match status" value="1"/>
</dbReference>
<comment type="subcellular location">
    <subcellularLocation>
        <location evidence="2">Cell membrane</location>
        <topology evidence="2">Multi-pass membrane protein</topology>
    </subcellularLocation>
</comment>
<feature type="domain" description="Histidine kinase" evidence="15">
    <location>
        <begin position="219"/>
        <end position="393"/>
    </location>
</feature>
<evidence type="ECO:0000256" key="13">
    <source>
        <dbReference type="ARBA" id="ARBA00023136"/>
    </source>
</evidence>
<dbReference type="AlphaFoldDB" id="A0A368LJ64"/>
<evidence type="ECO:0000256" key="14">
    <source>
        <dbReference type="SAM" id="Phobius"/>
    </source>
</evidence>
<dbReference type="SUPFAM" id="SSF47384">
    <property type="entry name" value="Homodimeric domain of signal transducing histidine kinase"/>
    <property type="match status" value="1"/>
</dbReference>
<dbReference type="InterPro" id="IPR003594">
    <property type="entry name" value="HATPase_dom"/>
</dbReference>
<dbReference type="SUPFAM" id="SSF55874">
    <property type="entry name" value="ATPase domain of HSP90 chaperone/DNA topoisomerase II/histidine kinase"/>
    <property type="match status" value="1"/>
</dbReference>
<dbReference type="SMART" id="SM00388">
    <property type="entry name" value="HisKA"/>
    <property type="match status" value="1"/>
</dbReference>
<reference evidence="16 17" key="1">
    <citation type="journal article" date="2017" name="Elife">
        <title>Extensive horizontal gene transfer in cheese-associated bacteria.</title>
        <authorList>
            <person name="Bonham K.S."/>
            <person name="Wolfe B.E."/>
            <person name="Dutton R.J."/>
        </authorList>
    </citation>
    <scope>NUCLEOTIDE SEQUENCE [LARGE SCALE GENOMIC DNA]</scope>
    <source>
        <strain evidence="16 17">JB196</strain>
    </source>
</reference>
<evidence type="ECO:0000313" key="17">
    <source>
        <dbReference type="Proteomes" id="UP000252479"/>
    </source>
</evidence>
<dbReference type="GO" id="GO:0005886">
    <property type="term" value="C:plasma membrane"/>
    <property type="evidence" value="ECO:0007669"/>
    <property type="project" value="UniProtKB-SubCell"/>
</dbReference>
<evidence type="ECO:0000256" key="6">
    <source>
        <dbReference type="ARBA" id="ARBA00022679"/>
    </source>
</evidence>
<dbReference type="InterPro" id="IPR050398">
    <property type="entry name" value="HssS/ArlS-like"/>
</dbReference>
<organism evidence="16 17">
    <name type="scientific">Vibrio casei</name>
    <dbReference type="NCBI Taxonomy" id="673372"/>
    <lineage>
        <taxon>Bacteria</taxon>
        <taxon>Pseudomonadati</taxon>
        <taxon>Pseudomonadota</taxon>
        <taxon>Gammaproteobacteria</taxon>
        <taxon>Vibrionales</taxon>
        <taxon>Vibrionaceae</taxon>
        <taxon>Vibrio</taxon>
    </lineage>
</organism>
<keyword evidence="6" id="KW-0808">Transferase</keyword>
<dbReference type="Proteomes" id="UP000252479">
    <property type="component" value="Unassembled WGS sequence"/>
</dbReference>
<evidence type="ECO:0000256" key="11">
    <source>
        <dbReference type="ARBA" id="ARBA00022989"/>
    </source>
</evidence>
<evidence type="ECO:0000256" key="2">
    <source>
        <dbReference type="ARBA" id="ARBA00004651"/>
    </source>
</evidence>
<keyword evidence="17" id="KW-1185">Reference proteome</keyword>
<dbReference type="RefSeq" id="WP_086958861.1">
    <property type="nucleotide sequence ID" value="NZ_AP018681.1"/>
</dbReference>
<dbReference type="InterPro" id="IPR005467">
    <property type="entry name" value="His_kinase_dom"/>
</dbReference>
<dbReference type="PANTHER" id="PTHR45528:SF1">
    <property type="entry name" value="SENSOR HISTIDINE KINASE CPXA"/>
    <property type="match status" value="1"/>
</dbReference>
<evidence type="ECO:0000256" key="1">
    <source>
        <dbReference type="ARBA" id="ARBA00000085"/>
    </source>
</evidence>
<keyword evidence="5" id="KW-0597">Phosphoprotein</keyword>
<dbReference type="PROSITE" id="PS50109">
    <property type="entry name" value="HIS_KIN"/>
    <property type="match status" value="1"/>
</dbReference>
<comment type="caution">
    <text evidence="16">The sequence shown here is derived from an EMBL/GenBank/DDBJ whole genome shotgun (WGS) entry which is preliminary data.</text>
</comment>
<keyword evidence="8" id="KW-0547">Nucleotide-binding</keyword>
<keyword evidence="7 14" id="KW-0812">Transmembrane</keyword>
<evidence type="ECO:0000256" key="5">
    <source>
        <dbReference type="ARBA" id="ARBA00022553"/>
    </source>
</evidence>
<evidence type="ECO:0000259" key="15">
    <source>
        <dbReference type="PROSITE" id="PS50109"/>
    </source>
</evidence>
<evidence type="ECO:0000256" key="8">
    <source>
        <dbReference type="ARBA" id="ARBA00022741"/>
    </source>
</evidence>
<dbReference type="EMBL" id="QPGL01000002">
    <property type="protein sequence ID" value="RCS70403.1"/>
    <property type="molecule type" value="Genomic_DNA"/>
</dbReference>
<evidence type="ECO:0000256" key="3">
    <source>
        <dbReference type="ARBA" id="ARBA00012438"/>
    </source>
</evidence>
<evidence type="ECO:0000256" key="9">
    <source>
        <dbReference type="ARBA" id="ARBA00022777"/>
    </source>
</evidence>
<dbReference type="InterPro" id="IPR036097">
    <property type="entry name" value="HisK_dim/P_sf"/>
</dbReference>
<keyword evidence="10" id="KW-0067">ATP-binding</keyword>
<evidence type="ECO:0000313" key="16">
    <source>
        <dbReference type="EMBL" id="RCS70403.1"/>
    </source>
</evidence>
<dbReference type="Gene3D" id="3.30.565.10">
    <property type="entry name" value="Histidine kinase-like ATPase, C-terminal domain"/>
    <property type="match status" value="1"/>
</dbReference>
<dbReference type="OrthoDB" id="9121563at2"/>
<evidence type="ECO:0000256" key="7">
    <source>
        <dbReference type="ARBA" id="ARBA00022692"/>
    </source>
</evidence>
<keyword evidence="11 14" id="KW-1133">Transmembrane helix</keyword>
<dbReference type="CDD" id="cd00082">
    <property type="entry name" value="HisKA"/>
    <property type="match status" value="1"/>
</dbReference>